<dbReference type="InterPro" id="IPR036388">
    <property type="entry name" value="WH-like_DNA-bd_sf"/>
</dbReference>
<dbReference type="PANTHER" id="PTHR38445:SF10">
    <property type="entry name" value="GNTR-FAMILY TRANSCRIPTIONAL REGULATOR"/>
    <property type="match status" value="1"/>
</dbReference>
<dbReference type="RefSeq" id="WP_246047640.1">
    <property type="nucleotide sequence ID" value="NZ_CP039704.1"/>
</dbReference>
<evidence type="ECO:0000256" key="1">
    <source>
        <dbReference type="ARBA" id="ARBA00023015"/>
    </source>
</evidence>
<dbReference type="SUPFAM" id="SSF46785">
    <property type="entry name" value="Winged helix' DNA-binding domain"/>
    <property type="match status" value="1"/>
</dbReference>
<evidence type="ECO:0000313" key="5">
    <source>
        <dbReference type="EMBL" id="QCI79883.1"/>
    </source>
</evidence>
<accession>A0A4D7C9X6</accession>
<organism evidence="5 6">
    <name type="scientific">Hankyongella ginsenosidimutans</name>
    <dbReference type="NCBI Taxonomy" id="1763828"/>
    <lineage>
        <taxon>Bacteria</taxon>
        <taxon>Pseudomonadati</taxon>
        <taxon>Pseudomonadota</taxon>
        <taxon>Alphaproteobacteria</taxon>
        <taxon>Sphingomonadales</taxon>
        <taxon>Sphingomonadaceae</taxon>
        <taxon>Hankyongella</taxon>
    </lineage>
</organism>
<dbReference type="InterPro" id="IPR000524">
    <property type="entry name" value="Tscrpt_reg_HTH_GntR"/>
</dbReference>
<dbReference type="GO" id="GO:0003700">
    <property type="term" value="F:DNA-binding transcription factor activity"/>
    <property type="evidence" value="ECO:0007669"/>
    <property type="project" value="InterPro"/>
</dbReference>
<proteinExistence type="predicted"/>
<dbReference type="AlphaFoldDB" id="A0A4D7C9X6"/>
<name>A0A4D7C9X6_9SPHN</name>
<keyword evidence="1" id="KW-0805">Transcription regulation</keyword>
<dbReference type="Gene3D" id="1.10.10.10">
    <property type="entry name" value="Winged helix-like DNA-binding domain superfamily/Winged helix DNA-binding domain"/>
    <property type="match status" value="1"/>
</dbReference>
<evidence type="ECO:0000256" key="2">
    <source>
        <dbReference type="ARBA" id="ARBA00023125"/>
    </source>
</evidence>
<feature type="domain" description="HTH gntR-type" evidence="4">
    <location>
        <begin position="9"/>
        <end position="77"/>
    </location>
</feature>
<protein>
    <submittedName>
        <fullName evidence="5">GntR family transcriptional regulator</fullName>
    </submittedName>
</protein>
<dbReference type="Pfam" id="PF00392">
    <property type="entry name" value="GntR"/>
    <property type="match status" value="1"/>
</dbReference>
<evidence type="ECO:0000256" key="3">
    <source>
        <dbReference type="ARBA" id="ARBA00023163"/>
    </source>
</evidence>
<keyword evidence="3" id="KW-0804">Transcription</keyword>
<sequence length="120" mass="13793">MTPIWREHQPIYRQIRSYIVTMILDGLVDQSKPLPSVRTLAGKLQVNPLTVSKAYQDLQADGFVEARRGLGMFVTDDARARLLAAEREAFLREEWPDLLRRIEQLELTPADLFRRSTALA</sequence>
<evidence type="ECO:0000313" key="6">
    <source>
        <dbReference type="Proteomes" id="UP000298714"/>
    </source>
</evidence>
<dbReference type="Proteomes" id="UP000298714">
    <property type="component" value="Chromosome"/>
</dbReference>
<keyword evidence="2" id="KW-0238">DNA-binding</keyword>
<dbReference type="InterPro" id="IPR036390">
    <property type="entry name" value="WH_DNA-bd_sf"/>
</dbReference>
<keyword evidence="6" id="KW-1185">Reference proteome</keyword>
<evidence type="ECO:0000259" key="4">
    <source>
        <dbReference type="PROSITE" id="PS50949"/>
    </source>
</evidence>
<dbReference type="KEGG" id="hgn:E6W36_11330"/>
<dbReference type="EMBL" id="CP039704">
    <property type="protein sequence ID" value="QCI79883.1"/>
    <property type="molecule type" value="Genomic_DNA"/>
</dbReference>
<gene>
    <name evidence="5" type="ORF">E6W36_11330</name>
</gene>
<dbReference type="PANTHER" id="PTHR38445">
    <property type="entry name" value="HTH-TYPE TRANSCRIPTIONAL REPRESSOR YTRA"/>
    <property type="match status" value="1"/>
</dbReference>
<dbReference type="Gene3D" id="6.10.250.1220">
    <property type="match status" value="1"/>
</dbReference>
<dbReference type="CDD" id="cd07377">
    <property type="entry name" value="WHTH_GntR"/>
    <property type="match status" value="1"/>
</dbReference>
<dbReference type="PROSITE" id="PS50949">
    <property type="entry name" value="HTH_GNTR"/>
    <property type="match status" value="1"/>
</dbReference>
<reference evidence="6" key="1">
    <citation type="submission" date="2019-04" db="EMBL/GenBank/DDBJ databases">
        <title>Complete genome sequence of Sphingomonas sp. W1-2-3.</title>
        <authorList>
            <person name="Im W.T."/>
        </authorList>
    </citation>
    <scope>NUCLEOTIDE SEQUENCE [LARGE SCALE GENOMIC DNA]</scope>
    <source>
        <strain evidence="6">W1-2-3</strain>
    </source>
</reference>
<dbReference type="SMART" id="SM00345">
    <property type="entry name" value="HTH_GNTR"/>
    <property type="match status" value="1"/>
</dbReference>
<dbReference type="GO" id="GO:0003677">
    <property type="term" value="F:DNA binding"/>
    <property type="evidence" value="ECO:0007669"/>
    <property type="project" value="UniProtKB-KW"/>
</dbReference>